<dbReference type="OrthoDB" id="516687at2"/>
<dbReference type="AlphaFoldDB" id="A0A545U6I5"/>
<evidence type="ECO:0000259" key="3">
    <source>
        <dbReference type="Pfam" id="PF13806"/>
    </source>
</evidence>
<dbReference type="InterPro" id="IPR012748">
    <property type="entry name" value="Rieske-like_NirD"/>
</dbReference>
<protein>
    <submittedName>
        <fullName evidence="4">Nitrite reductase small subunit NirD</fullName>
    </submittedName>
</protein>
<dbReference type="GO" id="GO:0008942">
    <property type="term" value="F:nitrite reductase [NAD(P)H] activity"/>
    <property type="evidence" value="ECO:0007669"/>
    <property type="project" value="InterPro"/>
</dbReference>
<keyword evidence="5" id="KW-1185">Reference proteome</keyword>
<dbReference type="GO" id="GO:0009344">
    <property type="term" value="C:nitrite reductase complex [NAD(P)H]"/>
    <property type="evidence" value="ECO:0007669"/>
    <property type="project" value="TreeGrafter"/>
</dbReference>
<dbReference type="EMBL" id="VIKS01000013">
    <property type="protein sequence ID" value="TQV85090.1"/>
    <property type="molecule type" value="Genomic_DNA"/>
</dbReference>
<dbReference type="InterPro" id="IPR017881">
    <property type="entry name" value="NirD"/>
</dbReference>
<dbReference type="PANTHER" id="PTHR40562:SF1">
    <property type="entry name" value="NITRITE REDUCTASE (NADH) SMALL SUBUNIT"/>
    <property type="match status" value="1"/>
</dbReference>
<gene>
    <name evidence="4" type="primary">nirD</name>
    <name evidence="4" type="ORF">FLL46_21015</name>
</gene>
<dbReference type="InterPro" id="IPR036922">
    <property type="entry name" value="Rieske_2Fe-2S_sf"/>
</dbReference>
<dbReference type="Pfam" id="PF13806">
    <property type="entry name" value="Rieske_2"/>
    <property type="match status" value="1"/>
</dbReference>
<evidence type="ECO:0000256" key="2">
    <source>
        <dbReference type="ARBA" id="ARBA00023063"/>
    </source>
</evidence>
<dbReference type="NCBIfam" id="TIGR02378">
    <property type="entry name" value="nirD_assim_sml"/>
    <property type="match status" value="1"/>
</dbReference>
<keyword evidence="2" id="KW-0534">Nitrate assimilation</keyword>
<dbReference type="PROSITE" id="PS51300">
    <property type="entry name" value="NIRD"/>
    <property type="match status" value="1"/>
</dbReference>
<feature type="domain" description="Rieske-like [2Fe-2S]" evidence="3">
    <location>
        <begin position="7"/>
        <end position="108"/>
    </location>
</feature>
<organism evidence="4 5">
    <name type="scientific">Aliikangiella coralliicola</name>
    <dbReference type="NCBI Taxonomy" id="2592383"/>
    <lineage>
        <taxon>Bacteria</taxon>
        <taxon>Pseudomonadati</taxon>
        <taxon>Pseudomonadota</taxon>
        <taxon>Gammaproteobacteria</taxon>
        <taxon>Oceanospirillales</taxon>
        <taxon>Pleioneaceae</taxon>
        <taxon>Aliikangiella</taxon>
    </lineage>
</organism>
<dbReference type="CDD" id="cd03529">
    <property type="entry name" value="Rieske_NirD"/>
    <property type="match status" value="1"/>
</dbReference>
<proteinExistence type="predicted"/>
<dbReference type="Gene3D" id="2.102.10.10">
    <property type="entry name" value="Rieske [2Fe-2S] iron-sulphur domain"/>
    <property type="match status" value="1"/>
</dbReference>
<reference evidence="4 5" key="1">
    <citation type="submission" date="2019-07" db="EMBL/GenBank/DDBJ databases">
        <title>Draft genome for Aliikangiella sp. M105.</title>
        <authorList>
            <person name="Wang G."/>
        </authorList>
    </citation>
    <scope>NUCLEOTIDE SEQUENCE [LARGE SCALE GENOMIC DNA]</scope>
    <source>
        <strain evidence="4 5">M105</strain>
    </source>
</reference>
<accession>A0A545U6I5</accession>
<dbReference type="Proteomes" id="UP000315439">
    <property type="component" value="Unassembled WGS sequence"/>
</dbReference>
<evidence type="ECO:0000256" key="1">
    <source>
        <dbReference type="ARBA" id="ARBA00023002"/>
    </source>
</evidence>
<sequence length="116" mass="13116">MPSENLWTDICDIQDIPPNTGVCAQLNNQQIAIFYLHPEKKLKSIDNFDPIAKASVLSRGIVAEIDGKRVVASPLYKQHFCLDSGRCLQDDEIQVATYQVRMKDNKVQALVIEEEQ</sequence>
<dbReference type="GO" id="GO:0042128">
    <property type="term" value="P:nitrate assimilation"/>
    <property type="evidence" value="ECO:0007669"/>
    <property type="project" value="UniProtKB-KW"/>
</dbReference>
<evidence type="ECO:0000313" key="5">
    <source>
        <dbReference type="Proteomes" id="UP000315439"/>
    </source>
</evidence>
<comment type="caution">
    <text evidence="4">The sequence shown here is derived from an EMBL/GenBank/DDBJ whole genome shotgun (WGS) entry which is preliminary data.</text>
</comment>
<name>A0A545U6I5_9GAMM</name>
<keyword evidence="1" id="KW-0560">Oxidoreductase</keyword>
<dbReference type="PANTHER" id="PTHR40562">
    <property type="match status" value="1"/>
</dbReference>
<dbReference type="SUPFAM" id="SSF50022">
    <property type="entry name" value="ISP domain"/>
    <property type="match status" value="1"/>
</dbReference>
<dbReference type="GO" id="GO:0051537">
    <property type="term" value="F:2 iron, 2 sulfur cluster binding"/>
    <property type="evidence" value="ECO:0007669"/>
    <property type="project" value="InterPro"/>
</dbReference>
<evidence type="ECO:0000313" key="4">
    <source>
        <dbReference type="EMBL" id="TQV85090.1"/>
    </source>
</evidence>